<feature type="non-terminal residue" evidence="3">
    <location>
        <position position="275"/>
    </location>
</feature>
<evidence type="ECO:0000256" key="1">
    <source>
        <dbReference type="SAM" id="MobiDB-lite"/>
    </source>
</evidence>
<protein>
    <recommendedName>
        <fullName evidence="2">DUF4283 domain-containing protein</fullName>
    </recommendedName>
</protein>
<name>A0ABQ7NUT9_BRACM</name>
<dbReference type="Pfam" id="PF14111">
    <property type="entry name" value="DUF4283"/>
    <property type="match status" value="1"/>
</dbReference>
<proteinExistence type="predicted"/>
<sequence>MGSFNRFSSARMADKKGKGILLEDEDEPIKLVDDEDPHTIREYRMSLIGKVLNPKKQNVEKLISHMPTQWGVQDRVTANDLGNGKFLFNFSSEGDIKLVLQQEQPHDKRSSGKKLASTIITPSRDEVSNDDNVTFRYKEITCAFDFSNTENVVPHDEDEGQIIGALQDMDMGEAGETAIIVAPQQEAWMECDDISDDLLGEELNEMDRVVSSRQVDQVPMGAVKKIKGKRSTSSKGSSRHRVPLGLSSRKAELFRRGSPRMHNAVLPPSGETKEN</sequence>
<accession>A0ABQ7NUT9</accession>
<dbReference type="EMBL" id="JADBGQ010000001">
    <property type="protein sequence ID" value="KAG5414630.1"/>
    <property type="molecule type" value="Genomic_DNA"/>
</dbReference>
<feature type="compositionally biased region" description="Basic residues" evidence="1">
    <location>
        <begin position="224"/>
        <end position="242"/>
    </location>
</feature>
<evidence type="ECO:0000313" key="3">
    <source>
        <dbReference type="EMBL" id="KAG5414630.1"/>
    </source>
</evidence>
<feature type="domain" description="DUF4283" evidence="2">
    <location>
        <begin position="44"/>
        <end position="103"/>
    </location>
</feature>
<comment type="caution">
    <text evidence="3">The sequence shown here is derived from an EMBL/GenBank/DDBJ whole genome shotgun (WGS) entry which is preliminary data.</text>
</comment>
<evidence type="ECO:0000313" key="4">
    <source>
        <dbReference type="Proteomes" id="UP000823674"/>
    </source>
</evidence>
<reference evidence="3 4" key="1">
    <citation type="submission" date="2021-03" db="EMBL/GenBank/DDBJ databases">
        <authorList>
            <person name="King G.J."/>
            <person name="Bancroft I."/>
            <person name="Baten A."/>
            <person name="Bloomfield J."/>
            <person name="Borpatragohain P."/>
            <person name="He Z."/>
            <person name="Irish N."/>
            <person name="Irwin J."/>
            <person name="Liu K."/>
            <person name="Mauleon R.P."/>
            <person name="Moore J."/>
            <person name="Morris R."/>
            <person name="Ostergaard L."/>
            <person name="Wang B."/>
            <person name="Wells R."/>
        </authorList>
    </citation>
    <scope>NUCLEOTIDE SEQUENCE [LARGE SCALE GENOMIC DNA]</scope>
    <source>
        <strain evidence="3">R-o-18</strain>
        <tissue evidence="3">Leaf</tissue>
    </source>
</reference>
<feature type="region of interest" description="Disordered" evidence="1">
    <location>
        <begin position="224"/>
        <end position="275"/>
    </location>
</feature>
<organism evidence="3 4">
    <name type="scientific">Brassica rapa subsp. trilocularis</name>
    <dbReference type="NCBI Taxonomy" id="1813537"/>
    <lineage>
        <taxon>Eukaryota</taxon>
        <taxon>Viridiplantae</taxon>
        <taxon>Streptophyta</taxon>
        <taxon>Embryophyta</taxon>
        <taxon>Tracheophyta</taxon>
        <taxon>Spermatophyta</taxon>
        <taxon>Magnoliopsida</taxon>
        <taxon>eudicotyledons</taxon>
        <taxon>Gunneridae</taxon>
        <taxon>Pentapetalae</taxon>
        <taxon>rosids</taxon>
        <taxon>malvids</taxon>
        <taxon>Brassicales</taxon>
        <taxon>Brassicaceae</taxon>
        <taxon>Brassiceae</taxon>
        <taxon>Brassica</taxon>
    </lineage>
</organism>
<keyword evidence="4" id="KW-1185">Reference proteome</keyword>
<gene>
    <name evidence="3" type="primary">A01g504850.1_BraROA</name>
    <name evidence="3" type="ORF">IGI04_002197</name>
</gene>
<evidence type="ECO:0000259" key="2">
    <source>
        <dbReference type="Pfam" id="PF14111"/>
    </source>
</evidence>
<dbReference type="Proteomes" id="UP000823674">
    <property type="component" value="Chromosome A01"/>
</dbReference>
<dbReference type="InterPro" id="IPR025558">
    <property type="entry name" value="DUF4283"/>
</dbReference>